<gene>
    <name evidence="1" type="ORF">PSHT_08695</name>
</gene>
<proteinExistence type="predicted"/>
<reference evidence="2" key="2">
    <citation type="journal article" date="2018" name="BMC Genomics">
        <title>Genomic insights into host adaptation between the wheat stripe rust pathogen (Puccinia striiformis f. sp. tritici) and the barley stripe rust pathogen (Puccinia striiformis f. sp. hordei).</title>
        <authorList>
            <person name="Xia C."/>
            <person name="Wang M."/>
            <person name="Yin C."/>
            <person name="Cornejo O.E."/>
            <person name="Hulbert S.H."/>
            <person name="Chen X."/>
        </authorList>
    </citation>
    <scope>NUCLEOTIDE SEQUENCE [LARGE SCALE GENOMIC DNA]</scope>
    <source>
        <strain evidence="2">93TX-2</strain>
    </source>
</reference>
<dbReference type="VEuPathDB" id="FungiDB:PSHT_08695"/>
<evidence type="ECO:0000313" key="2">
    <source>
        <dbReference type="Proteomes" id="UP000238274"/>
    </source>
</evidence>
<dbReference type="PANTHER" id="PTHR33069">
    <property type="entry name" value="CHROMOSOME 7, WHOLE GENOME SHOTGUN SEQUENCE-RELATED"/>
    <property type="match status" value="1"/>
</dbReference>
<dbReference type="PANTHER" id="PTHR33069:SF3">
    <property type="entry name" value="DYNEIN HEAVY CHAIN TAIL DOMAIN-CONTAINING PROTEIN"/>
    <property type="match status" value="1"/>
</dbReference>
<name>A0A2S4VM59_9BASI</name>
<dbReference type="VEuPathDB" id="FungiDB:PSTT_05461"/>
<dbReference type="Proteomes" id="UP000238274">
    <property type="component" value="Unassembled WGS sequence"/>
</dbReference>
<comment type="caution">
    <text evidence="1">The sequence shown here is derived from an EMBL/GenBank/DDBJ whole genome shotgun (WGS) entry which is preliminary data.</text>
</comment>
<keyword evidence="2" id="KW-1185">Reference proteome</keyword>
<dbReference type="AlphaFoldDB" id="A0A2S4VM59"/>
<accession>A0A2S4VM59</accession>
<reference evidence="1 2" key="1">
    <citation type="submission" date="2017-12" db="EMBL/GenBank/DDBJ databases">
        <title>Gene loss provides genomic basis for host adaptation in cereal stripe rust fungi.</title>
        <authorList>
            <person name="Xia C."/>
        </authorList>
    </citation>
    <scope>NUCLEOTIDE SEQUENCE [LARGE SCALE GENOMIC DNA]</scope>
    <source>
        <strain evidence="1 2">93TX-2</strain>
    </source>
</reference>
<protein>
    <submittedName>
        <fullName evidence="1">Uncharacterized protein</fullName>
    </submittedName>
</protein>
<organism evidence="1 2">
    <name type="scientific">Puccinia striiformis</name>
    <dbReference type="NCBI Taxonomy" id="27350"/>
    <lineage>
        <taxon>Eukaryota</taxon>
        <taxon>Fungi</taxon>
        <taxon>Dikarya</taxon>
        <taxon>Basidiomycota</taxon>
        <taxon>Pucciniomycotina</taxon>
        <taxon>Pucciniomycetes</taxon>
        <taxon>Pucciniales</taxon>
        <taxon>Pucciniaceae</taxon>
        <taxon>Puccinia</taxon>
    </lineage>
</organism>
<dbReference type="EMBL" id="PKSM01000117">
    <property type="protein sequence ID" value="POW10632.1"/>
    <property type="molecule type" value="Genomic_DNA"/>
</dbReference>
<sequence>MADSEVGPATETGVVVMGLDDLIRANDGIRDQISLAHEEQENHLTMDDMKEKIKLLDILRSGFLASLHSQATSFAASIGYRGSRHRPPQSPDLGSILKIASNLHKLLNVVARLIEKVALESPLPAHTDDQHLKICKRFRILRLGASRTRLVDGACNLLMSGAYHIKLWAIAELNQRNPMSTVNLCHAGTKARIAARECHDLIDSWHLVAGADDGRRREDIAQVANSTIPLIKLARIFLYKISGSPINNPLFTLDEAINTENLELLLQGPITISNRLNQFAGILWQSYRQNERIPDREQIRIPFEGITKTLESTLLLLAYYLIPLPQLNKDPQSETVFKIWSLDLQGSWVKAKDNLLDVLLNLQT</sequence>
<evidence type="ECO:0000313" key="1">
    <source>
        <dbReference type="EMBL" id="POW10632.1"/>
    </source>
</evidence>
<reference evidence="2" key="3">
    <citation type="journal article" date="2018" name="Mol. Plant Microbe Interact.">
        <title>Genome sequence resources for the wheat stripe rust pathogen (Puccinia striiformis f. sp. tritici) and the barley stripe rust pathogen (Puccinia striiformis f. sp. hordei).</title>
        <authorList>
            <person name="Xia C."/>
            <person name="Wang M."/>
            <person name="Yin C."/>
            <person name="Cornejo O.E."/>
            <person name="Hulbert S.H."/>
            <person name="Chen X."/>
        </authorList>
    </citation>
    <scope>NUCLEOTIDE SEQUENCE [LARGE SCALE GENOMIC DNA]</scope>
    <source>
        <strain evidence="2">93TX-2</strain>
    </source>
</reference>